<dbReference type="InterPro" id="IPR010572">
    <property type="entry name" value="Tail_dom"/>
</dbReference>
<dbReference type="AlphaFoldDB" id="A0A069CWY7"/>
<sequence length="710" mass="77767">MGMNKFTNEQGEQQLALAEITYKATVNGEKSLTGTIYTNDKVLNKIDRGWYLEFNKEKYVITYTKPSDLGQNIKVEFDAVHEFFYKMGKTAVYSQLNDGSHTADEYLSFIFNGSGYSYQLRSTVEAFEKQSFGLKNRMALFNDFIDSTGLEFSLSGHTVTIINKVGSDLSTIVRKGFNLQELTLERNISKFVTYAKGFGAYLDENNHDAGRVTAEYISPLADIYGKLEADPVSDERYTVVENLQSKLKELVEGSYSISVGMTLEDLQKAGYAYSLPTPGDYILGIDEQLGFSQKVRIISTETQYDVQGNKQETKVTLNSISSVDEKIKSDASTSNTMNNIINGNDSIPNSWLEDATQIATEALKDTQTELKFTSNGILAIDKNDANNVVIFNSAGIGVSTNGGKTFDNAMTGKGINATAITAGVLRAIQITGVNISGSTIISKYENDQASITLDKGRLTFKNFDGREVAAIVPTTDANSGVANGSAILQYPGEILSINTNDPNTGTSLPLIKVPADSNVNDPHFELPGKLSGGIASRDNTLWISAHNQVILSGNNGSGNQLNVYGDHVDILGNFNVYNGSKNAVHPTRNGFRATPAYETAESYLGDIGEAITDGDGTIEIKIEDLFGDTINTDYAYQVFLSSYSKSHVWVSERGKNSFIVKSDEPNAPFTWELKGKRRGYEGERLVDSGLTYKEAEKIYKEVKASDKDID</sequence>
<dbReference type="eggNOG" id="COG4926">
    <property type="taxonomic scope" value="Bacteria"/>
</dbReference>
<dbReference type="Proteomes" id="UP000030643">
    <property type="component" value="Unassembled WGS sequence"/>
</dbReference>
<feature type="domain" description="Tail spike" evidence="1">
    <location>
        <begin position="85"/>
        <end position="320"/>
    </location>
</feature>
<proteinExistence type="predicted"/>
<keyword evidence="3" id="KW-1185">Reference proteome</keyword>
<dbReference type="Pfam" id="PF06605">
    <property type="entry name" value="Prophage_tail"/>
    <property type="match status" value="1"/>
</dbReference>
<dbReference type="EMBL" id="DF820506">
    <property type="protein sequence ID" value="GAK31994.1"/>
    <property type="molecule type" value="Genomic_DNA"/>
</dbReference>
<accession>A0A069CWY7</accession>
<organism evidence="2 3">
    <name type="scientific">Weissella oryzae (strain DSM 25784 / JCM 18191 / LMG 30913 / SG25)</name>
    <dbReference type="NCBI Taxonomy" id="1329250"/>
    <lineage>
        <taxon>Bacteria</taxon>
        <taxon>Bacillati</taxon>
        <taxon>Bacillota</taxon>
        <taxon>Bacilli</taxon>
        <taxon>Lactobacillales</taxon>
        <taxon>Lactobacillaceae</taxon>
        <taxon>Weissella</taxon>
    </lineage>
</organism>
<dbReference type="Gene3D" id="3.55.50.40">
    <property type="match status" value="1"/>
</dbReference>
<protein>
    <recommendedName>
        <fullName evidence="1">Tail spike domain-containing protein</fullName>
    </recommendedName>
</protein>
<evidence type="ECO:0000313" key="2">
    <source>
        <dbReference type="EMBL" id="GAK31994.1"/>
    </source>
</evidence>
<evidence type="ECO:0000313" key="3">
    <source>
        <dbReference type="Proteomes" id="UP000030643"/>
    </source>
</evidence>
<reference evidence="3" key="1">
    <citation type="journal article" date="2014" name="Genome Announc.">
        <title>Draft genome sequence of Weissella oryzae SG25T, isolated from fermented rice grains.</title>
        <authorList>
            <person name="Tanizawa Y."/>
            <person name="Fujisawa T."/>
            <person name="Mochizuki T."/>
            <person name="Kaminuma E."/>
            <person name="Suzuki Y."/>
            <person name="Nakamura Y."/>
            <person name="Tohno M."/>
        </authorList>
    </citation>
    <scope>NUCLEOTIDE SEQUENCE [LARGE SCALE GENOMIC DNA]</scope>
    <source>
        <strain evidence="3">DSM 25784 / JCM 18191 / LMG 30913 / SG25</strain>
    </source>
</reference>
<dbReference type="STRING" id="1329250.WOSG25_230020"/>
<evidence type="ECO:0000259" key="1">
    <source>
        <dbReference type="Pfam" id="PF06605"/>
    </source>
</evidence>
<name>A0A069CWY7_WEIOS</name>
<gene>
    <name evidence="2" type="ORF">WOSG25_230020</name>
</gene>